<dbReference type="RefSeq" id="WP_345608792.1">
    <property type="nucleotide sequence ID" value="NZ_BAABJO010000024.1"/>
</dbReference>
<keyword evidence="2" id="KW-0812">Transmembrane</keyword>
<keyword evidence="2" id="KW-1133">Transmembrane helix</keyword>
<dbReference type="Proteomes" id="UP001500804">
    <property type="component" value="Unassembled WGS sequence"/>
</dbReference>
<dbReference type="EMBL" id="BAABJO010000024">
    <property type="protein sequence ID" value="GAA5132066.1"/>
    <property type="molecule type" value="Genomic_DNA"/>
</dbReference>
<organism evidence="3 4">
    <name type="scientific">Pseudonocardia adelaidensis</name>
    <dbReference type="NCBI Taxonomy" id="648754"/>
    <lineage>
        <taxon>Bacteria</taxon>
        <taxon>Bacillati</taxon>
        <taxon>Actinomycetota</taxon>
        <taxon>Actinomycetes</taxon>
        <taxon>Pseudonocardiales</taxon>
        <taxon>Pseudonocardiaceae</taxon>
        <taxon>Pseudonocardia</taxon>
    </lineage>
</organism>
<protein>
    <submittedName>
        <fullName evidence="3">Uncharacterized protein</fullName>
    </submittedName>
</protein>
<name>A0ABP9NU20_9PSEU</name>
<feature type="transmembrane region" description="Helical" evidence="2">
    <location>
        <begin position="20"/>
        <end position="40"/>
    </location>
</feature>
<evidence type="ECO:0000313" key="4">
    <source>
        <dbReference type="Proteomes" id="UP001500804"/>
    </source>
</evidence>
<comment type="caution">
    <text evidence="3">The sequence shown here is derived from an EMBL/GenBank/DDBJ whole genome shotgun (WGS) entry which is preliminary data.</text>
</comment>
<sequence>MERHDDLLEPEWERPPRNRTLTLVLVAALIFVLGFAGGALTQRALTPDTPTVVTGGQGGGAPAGGVRRAGPQGGARGGGG</sequence>
<gene>
    <name evidence="3" type="ORF">GCM10023320_56160</name>
</gene>
<keyword evidence="4" id="KW-1185">Reference proteome</keyword>
<accession>A0ABP9NU20</accession>
<evidence type="ECO:0000313" key="3">
    <source>
        <dbReference type="EMBL" id="GAA5132066.1"/>
    </source>
</evidence>
<keyword evidence="2" id="KW-0472">Membrane</keyword>
<feature type="region of interest" description="Disordered" evidence="1">
    <location>
        <begin position="48"/>
        <end position="80"/>
    </location>
</feature>
<feature type="compositionally biased region" description="Gly residues" evidence="1">
    <location>
        <begin position="71"/>
        <end position="80"/>
    </location>
</feature>
<evidence type="ECO:0000256" key="1">
    <source>
        <dbReference type="SAM" id="MobiDB-lite"/>
    </source>
</evidence>
<evidence type="ECO:0000256" key="2">
    <source>
        <dbReference type="SAM" id="Phobius"/>
    </source>
</evidence>
<reference evidence="4" key="1">
    <citation type="journal article" date="2019" name="Int. J. Syst. Evol. Microbiol.">
        <title>The Global Catalogue of Microorganisms (GCM) 10K type strain sequencing project: providing services to taxonomists for standard genome sequencing and annotation.</title>
        <authorList>
            <consortium name="The Broad Institute Genomics Platform"/>
            <consortium name="The Broad Institute Genome Sequencing Center for Infectious Disease"/>
            <person name="Wu L."/>
            <person name="Ma J."/>
        </authorList>
    </citation>
    <scope>NUCLEOTIDE SEQUENCE [LARGE SCALE GENOMIC DNA]</scope>
    <source>
        <strain evidence="4">JCM 18302</strain>
    </source>
</reference>
<proteinExistence type="predicted"/>